<dbReference type="EMBL" id="JANKHO010000038">
    <property type="protein sequence ID" value="KAJ3516908.1"/>
    <property type="molecule type" value="Genomic_DNA"/>
</dbReference>
<feature type="transmembrane region" description="Helical" evidence="6">
    <location>
        <begin position="176"/>
        <end position="196"/>
    </location>
</feature>
<evidence type="ECO:0000313" key="8">
    <source>
        <dbReference type="EMBL" id="KAJ3516908.1"/>
    </source>
</evidence>
<evidence type="ECO:0000259" key="7">
    <source>
        <dbReference type="PROSITE" id="PS50850"/>
    </source>
</evidence>
<dbReference type="Pfam" id="PF07690">
    <property type="entry name" value="MFS_1"/>
    <property type="match status" value="1"/>
</dbReference>
<evidence type="ECO:0000256" key="5">
    <source>
        <dbReference type="SAM" id="MobiDB-lite"/>
    </source>
</evidence>
<feature type="transmembrane region" description="Helical" evidence="6">
    <location>
        <begin position="236"/>
        <end position="257"/>
    </location>
</feature>
<evidence type="ECO:0000256" key="4">
    <source>
        <dbReference type="ARBA" id="ARBA00023136"/>
    </source>
</evidence>
<feature type="transmembrane region" description="Helical" evidence="6">
    <location>
        <begin position="129"/>
        <end position="151"/>
    </location>
</feature>
<keyword evidence="2 6" id="KW-0812">Transmembrane</keyword>
<evidence type="ECO:0000313" key="9">
    <source>
        <dbReference type="Proteomes" id="UP001148786"/>
    </source>
</evidence>
<feature type="transmembrane region" description="Helical" evidence="6">
    <location>
        <begin position="202"/>
        <end position="224"/>
    </location>
</feature>
<evidence type="ECO:0000256" key="6">
    <source>
        <dbReference type="SAM" id="Phobius"/>
    </source>
</evidence>
<feature type="domain" description="Major facilitator superfamily (MFS) profile" evidence="7">
    <location>
        <begin position="90"/>
        <end position="321"/>
    </location>
</feature>
<dbReference type="Proteomes" id="UP001148786">
    <property type="component" value="Unassembled WGS sequence"/>
</dbReference>
<dbReference type="InterPro" id="IPR020846">
    <property type="entry name" value="MFS_dom"/>
</dbReference>
<dbReference type="InterPro" id="IPR011701">
    <property type="entry name" value="MFS"/>
</dbReference>
<accession>A0A9W8N173</accession>
<comment type="caution">
    <text evidence="8">The sequence shown here is derived from an EMBL/GenBank/DDBJ whole genome shotgun (WGS) entry which is preliminary data.</text>
</comment>
<dbReference type="PANTHER" id="PTHR23502:SF60">
    <property type="entry name" value="MAJOR FACILITATOR SUPERFAMILY (MFS) PROFILE DOMAIN-CONTAINING PROTEIN-RELATED"/>
    <property type="match status" value="1"/>
</dbReference>
<feature type="compositionally biased region" description="Acidic residues" evidence="5">
    <location>
        <begin position="65"/>
        <end position="74"/>
    </location>
</feature>
<dbReference type="GO" id="GO:0005886">
    <property type="term" value="C:plasma membrane"/>
    <property type="evidence" value="ECO:0007669"/>
    <property type="project" value="TreeGrafter"/>
</dbReference>
<name>A0A9W8N173_9AGAR</name>
<dbReference type="SUPFAM" id="SSF103473">
    <property type="entry name" value="MFS general substrate transporter"/>
    <property type="match status" value="1"/>
</dbReference>
<protein>
    <recommendedName>
        <fullName evidence="7">Major facilitator superfamily (MFS) profile domain-containing protein</fullName>
    </recommendedName>
</protein>
<dbReference type="InterPro" id="IPR036259">
    <property type="entry name" value="MFS_trans_sf"/>
</dbReference>
<dbReference type="Gene3D" id="1.20.1720.10">
    <property type="entry name" value="Multidrug resistance protein D"/>
    <property type="match status" value="1"/>
</dbReference>
<evidence type="ECO:0000256" key="3">
    <source>
        <dbReference type="ARBA" id="ARBA00022989"/>
    </source>
</evidence>
<dbReference type="PANTHER" id="PTHR23502">
    <property type="entry name" value="MAJOR FACILITATOR SUPERFAMILY"/>
    <property type="match status" value="1"/>
</dbReference>
<comment type="subcellular location">
    <subcellularLocation>
        <location evidence="1">Membrane</location>
        <topology evidence="1">Multi-pass membrane protein</topology>
    </subcellularLocation>
</comment>
<keyword evidence="4 6" id="KW-0472">Membrane</keyword>
<evidence type="ECO:0000256" key="2">
    <source>
        <dbReference type="ARBA" id="ARBA00022692"/>
    </source>
</evidence>
<sequence>MAEQEKQEKTGTAVFLVPDANHAASTAPSLTNEGSDGVSDTTAAPPLSPGHGESAMPQDKKEEALENLEDDWENDPANARNWPTAKRWTAMLIVSLYTLIPPLASSMMAPGLPDLAVKYGIESPTVVALTLSIFLLSFALGVSVSETLLFLNKLTCFPIRQPLVLAPLSEMYGRTWVLHIGNLITLGFSLGCAYAPTTGSFIAFRFLSGFSGSAPVAIGGGSVSDLFSERERASAMALYSIGPLLGPAIGPVAGGFITQKIGIRWVFIVIAITCGVASLVGIPLLQETYAPVIRLRRAAKSSDPEAAAKLHPALQVAHGNK</sequence>
<dbReference type="AlphaFoldDB" id="A0A9W8N173"/>
<dbReference type="OrthoDB" id="6770063at2759"/>
<organism evidence="8 9">
    <name type="scientific">Agrocybe chaxingu</name>
    <dbReference type="NCBI Taxonomy" id="84603"/>
    <lineage>
        <taxon>Eukaryota</taxon>
        <taxon>Fungi</taxon>
        <taxon>Dikarya</taxon>
        <taxon>Basidiomycota</taxon>
        <taxon>Agaricomycotina</taxon>
        <taxon>Agaricomycetes</taxon>
        <taxon>Agaricomycetidae</taxon>
        <taxon>Agaricales</taxon>
        <taxon>Agaricineae</taxon>
        <taxon>Strophariaceae</taxon>
        <taxon>Agrocybe</taxon>
    </lineage>
</organism>
<feature type="compositionally biased region" description="Polar residues" evidence="5">
    <location>
        <begin position="23"/>
        <end position="42"/>
    </location>
</feature>
<evidence type="ECO:0000256" key="1">
    <source>
        <dbReference type="ARBA" id="ARBA00004141"/>
    </source>
</evidence>
<keyword evidence="9" id="KW-1185">Reference proteome</keyword>
<dbReference type="GO" id="GO:0022857">
    <property type="term" value="F:transmembrane transporter activity"/>
    <property type="evidence" value="ECO:0007669"/>
    <property type="project" value="InterPro"/>
</dbReference>
<feature type="region of interest" description="Disordered" evidence="5">
    <location>
        <begin position="1"/>
        <end position="80"/>
    </location>
</feature>
<feature type="transmembrane region" description="Helical" evidence="6">
    <location>
        <begin position="263"/>
        <end position="285"/>
    </location>
</feature>
<proteinExistence type="predicted"/>
<reference evidence="8" key="1">
    <citation type="submission" date="2022-07" db="EMBL/GenBank/DDBJ databases">
        <title>Genome Sequence of Agrocybe chaxingu.</title>
        <authorList>
            <person name="Buettner E."/>
        </authorList>
    </citation>
    <scope>NUCLEOTIDE SEQUENCE</scope>
    <source>
        <strain evidence="8">MP-N11</strain>
    </source>
</reference>
<feature type="transmembrane region" description="Helical" evidence="6">
    <location>
        <begin position="88"/>
        <end position="109"/>
    </location>
</feature>
<keyword evidence="3 6" id="KW-1133">Transmembrane helix</keyword>
<gene>
    <name evidence="8" type="ORF">NLJ89_g836</name>
</gene>
<dbReference type="PROSITE" id="PS50850">
    <property type="entry name" value="MFS"/>
    <property type="match status" value="1"/>
</dbReference>